<feature type="non-terminal residue" evidence="1">
    <location>
        <position position="1"/>
    </location>
</feature>
<dbReference type="Proteomes" id="UP000708208">
    <property type="component" value="Unassembled WGS sequence"/>
</dbReference>
<name>A0A8J2LHT4_9HEXA</name>
<reference evidence="1" key="1">
    <citation type="submission" date="2021-06" db="EMBL/GenBank/DDBJ databases">
        <authorList>
            <person name="Hodson N. C."/>
            <person name="Mongue J. A."/>
            <person name="Jaron S. K."/>
        </authorList>
    </citation>
    <scope>NUCLEOTIDE SEQUENCE</scope>
</reference>
<gene>
    <name evidence="1" type="ORF">AFUS01_LOCUS42457</name>
</gene>
<keyword evidence="2" id="KW-1185">Reference proteome</keyword>
<accession>A0A8J2LHT4</accession>
<sequence length="15" mass="1691">EEVQLSWIGITTPSM</sequence>
<evidence type="ECO:0000313" key="1">
    <source>
        <dbReference type="EMBL" id="CAG7832789.1"/>
    </source>
</evidence>
<organism evidence="1 2">
    <name type="scientific">Allacma fusca</name>
    <dbReference type="NCBI Taxonomy" id="39272"/>
    <lineage>
        <taxon>Eukaryota</taxon>
        <taxon>Metazoa</taxon>
        <taxon>Ecdysozoa</taxon>
        <taxon>Arthropoda</taxon>
        <taxon>Hexapoda</taxon>
        <taxon>Collembola</taxon>
        <taxon>Symphypleona</taxon>
        <taxon>Sminthuridae</taxon>
        <taxon>Allacma</taxon>
    </lineage>
</organism>
<protein>
    <submittedName>
        <fullName evidence="1">Uncharacterized protein</fullName>
    </submittedName>
</protein>
<dbReference type="EMBL" id="CAJVCH010566996">
    <property type="protein sequence ID" value="CAG7832789.1"/>
    <property type="molecule type" value="Genomic_DNA"/>
</dbReference>
<comment type="caution">
    <text evidence="1">The sequence shown here is derived from an EMBL/GenBank/DDBJ whole genome shotgun (WGS) entry which is preliminary data.</text>
</comment>
<proteinExistence type="predicted"/>
<evidence type="ECO:0000313" key="2">
    <source>
        <dbReference type="Proteomes" id="UP000708208"/>
    </source>
</evidence>